<accession>A0A0K2UF64</accession>
<evidence type="ECO:0000313" key="2">
    <source>
        <dbReference type="EMBL" id="CDW36878.1"/>
    </source>
</evidence>
<keyword evidence="1" id="KW-1133">Transmembrane helix</keyword>
<reference evidence="2" key="1">
    <citation type="submission" date="2014-05" db="EMBL/GenBank/DDBJ databases">
        <authorList>
            <person name="Chronopoulou M."/>
        </authorList>
    </citation>
    <scope>NUCLEOTIDE SEQUENCE</scope>
    <source>
        <tissue evidence="2">Whole organism</tissue>
    </source>
</reference>
<proteinExistence type="predicted"/>
<keyword evidence="1" id="KW-0812">Transmembrane</keyword>
<dbReference type="InterPro" id="IPR036259">
    <property type="entry name" value="MFS_trans_sf"/>
</dbReference>
<protein>
    <submittedName>
        <fullName evidence="2">Uncharacterized protein</fullName>
    </submittedName>
</protein>
<sequence length="179" mass="20916">MKYTKMNLGWEKQEDKEKWRSQSQRTPQIKKARREVLLLALCILMNNIIILPGLTTFIIKELNWNYELYALTSASGFSLIGSMLLIFGSITRKAKFHLYFLYVNIFITTAHFCAFLSSLNSYRNMFQNPPLAIEILRSAIRAMFVSLFFVFSDVCIGYYIYLDIKDIEECEKTDQTEAI</sequence>
<evidence type="ECO:0000256" key="1">
    <source>
        <dbReference type="SAM" id="Phobius"/>
    </source>
</evidence>
<name>A0A0K2UF64_LEPSM</name>
<feature type="transmembrane region" description="Helical" evidence="1">
    <location>
        <begin position="36"/>
        <end position="60"/>
    </location>
</feature>
<organism evidence="2">
    <name type="scientific">Lepeophtheirus salmonis</name>
    <name type="common">Salmon louse</name>
    <name type="synonym">Caligus salmonis</name>
    <dbReference type="NCBI Taxonomy" id="72036"/>
    <lineage>
        <taxon>Eukaryota</taxon>
        <taxon>Metazoa</taxon>
        <taxon>Ecdysozoa</taxon>
        <taxon>Arthropoda</taxon>
        <taxon>Crustacea</taxon>
        <taxon>Multicrustacea</taxon>
        <taxon>Hexanauplia</taxon>
        <taxon>Copepoda</taxon>
        <taxon>Siphonostomatoida</taxon>
        <taxon>Caligidae</taxon>
        <taxon>Lepeophtheirus</taxon>
    </lineage>
</organism>
<feature type="transmembrane region" description="Helical" evidence="1">
    <location>
        <begin position="99"/>
        <end position="119"/>
    </location>
</feature>
<feature type="transmembrane region" description="Helical" evidence="1">
    <location>
        <begin position="139"/>
        <end position="162"/>
    </location>
</feature>
<dbReference type="EMBL" id="HACA01019517">
    <property type="protein sequence ID" value="CDW36878.1"/>
    <property type="molecule type" value="Transcribed_RNA"/>
</dbReference>
<feature type="transmembrane region" description="Helical" evidence="1">
    <location>
        <begin position="66"/>
        <end position="87"/>
    </location>
</feature>
<dbReference type="AlphaFoldDB" id="A0A0K2UF64"/>
<dbReference type="SUPFAM" id="SSF103473">
    <property type="entry name" value="MFS general substrate transporter"/>
    <property type="match status" value="1"/>
</dbReference>
<keyword evidence="1" id="KW-0472">Membrane</keyword>